<feature type="transmembrane region" description="Helical" evidence="1">
    <location>
        <begin position="121"/>
        <end position="141"/>
    </location>
</feature>
<reference evidence="2 3" key="1">
    <citation type="journal article" date="2015" name="Environ. Microbiol.">
        <title>Methane oxidation coupled to nitrate reduction under hypoxia by the Gammaproteobacterium Methylomonas denitrificans, sp. nov. type strain FJG1.</title>
        <authorList>
            <person name="Kits K.D."/>
            <person name="Klotz M.G."/>
            <person name="Stein L.Y."/>
        </authorList>
    </citation>
    <scope>NUCLEOTIDE SEQUENCE [LARGE SCALE GENOMIC DNA]</scope>
    <source>
        <strain evidence="2 3">FJG1</strain>
    </source>
</reference>
<dbReference type="KEGG" id="mdn:JT25_019610"/>
<evidence type="ECO:0000313" key="2">
    <source>
        <dbReference type="EMBL" id="AMK78668.1"/>
    </source>
</evidence>
<keyword evidence="1" id="KW-1133">Transmembrane helix</keyword>
<evidence type="ECO:0000313" key="3">
    <source>
        <dbReference type="Proteomes" id="UP000030512"/>
    </source>
</evidence>
<feature type="transmembrane region" description="Helical" evidence="1">
    <location>
        <begin position="29"/>
        <end position="47"/>
    </location>
</feature>
<dbReference type="RefSeq" id="WP_036274121.1">
    <property type="nucleotide sequence ID" value="NZ_CP014476.1"/>
</dbReference>
<name>A0A126T9F5_9GAMM</name>
<sequence>MPIFIICCLVLSTLTLTQNGFLPLLNIEAVWVSGACLAVLFLLSGCLKLAPSKVWHDGFASTGLWTWYGYWSPQFSDGSPQFSVFPVYFALLSSWMLLGLINKSPQFDWESQEALRYLQKYLSRFDPCLVAALVLVCLALPEHYLSYPIAMTLFIVRSAFQRCLEIIERL</sequence>
<protein>
    <submittedName>
        <fullName evidence="2">Uncharacterized protein</fullName>
    </submittedName>
</protein>
<dbReference type="Proteomes" id="UP000030512">
    <property type="component" value="Chromosome"/>
</dbReference>
<evidence type="ECO:0000256" key="1">
    <source>
        <dbReference type="SAM" id="Phobius"/>
    </source>
</evidence>
<dbReference type="AlphaFoldDB" id="A0A126T9F5"/>
<gene>
    <name evidence="2" type="ORF">JT25_019610</name>
</gene>
<organism evidence="2 3">
    <name type="scientific">Methylomonas denitrificans</name>
    <dbReference type="NCBI Taxonomy" id="1538553"/>
    <lineage>
        <taxon>Bacteria</taxon>
        <taxon>Pseudomonadati</taxon>
        <taxon>Pseudomonadota</taxon>
        <taxon>Gammaproteobacteria</taxon>
        <taxon>Methylococcales</taxon>
        <taxon>Methylococcaceae</taxon>
        <taxon>Methylomonas</taxon>
    </lineage>
</organism>
<dbReference type="EMBL" id="CP014476">
    <property type="protein sequence ID" value="AMK78668.1"/>
    <property type="molecule type" value="Genomic_DNA"/>
</dbReference>
<accession>A0A126T9F5</accession>
<dbReference type="OrthoDB" id="5568184at2"/>
<keyword evidence="1" id="KW-0812">Transmembrane</keyword>
<proteinExistence type="predicted"/>
<feature type="transmembrane region" description="Helical" evidence="1">
    <location>
        <begin position="83"/>
        <end position="101"/>
    </location>
</feature>
<keyword evidence="1" id="KW-0472">Membrane</keyword>
<keyword evidence="3" id="KW-1185">Reference proteome</keyword>